<gene>
    <name evidence="2" type="ORF">GALMADRAFT_671889</name>
</gene>
<feature type="compositionally biased region" description="Polar residues" evidence="1">
    <location>
        <begin position="46"/>
        <end position="56"/>
    </location>
</feature>
<accession>A0A067TKJ4</accession>
<keyword evidence="3" id="KW-1185">Reference proteome</keyword>
<name>A0A067TKJ4_GALM3</name>
<evidence type="ECO:0000256" key="1">
    <source>
        <dbReference type="SAM" id="MobiDB-lite"/>
    </source>
</evidence>
<evidence type="ECO:0000313" key="2">
    <source>
        <dbReference type="EMBL" id="KDR83765.1"/>
    </source>
</evidence>
<dbReference type="AlphaFoldDB" id="A0A067TKJ4"/>
<dbReference type="HOGENOM" id="CLU_2386305_0_0_1"/>
<evidence type="ECO:0000313" key="3">
    <source>
        <dbReference type="Proteomes" id="UP000027222"/>
    </source>
</evidence>
<sequence>MEMPTNKNTNRRRRMGMNRNLTTKQIGTPTNERTPANARTPLKKNATGNANENTVSHWPHGHQGEHCFSNLDHPPILTQALHSISPSLLCRLPP</sequence>
<protein>
    <submittedName>
        <fullName evidence="2">Uncharacterized protein</fullName>
    </submittedName>
</protein>
<reference evidence="3" key="1">
    <citation type="journal article" date="2014" name="Proc. Natl. Acad. Sci. U.S.A.">
        <title>Extensive sampling of basidiomycete genomes demonstrates inadequacy of the white-rot/brown-rot paradigm for wood decay fungi.</title>
        <authorList>
            <person name="Riley R."/>
            <person name="Salamov A.A."/>
            <person name="Brown D.W."/>
            <person name="Nagy L.G."/>
            <person name="Floudas D."/>
            <person name="Held B.W."/>
            <person name="Levasseur A."/>
            <person name="Lombard V."/>
            <person name="Morin E."/>
            <person name="Otillar R."/>
            <person name="Lindquist E.A."/>
            <person name="Sun H."/>
            <person name="LaButti K.M."/>
            <person name="Schmutz J."/>
            <person name="Jabbour D."/>
            <person name="Luo H."/>
            <person name="Baker S.E."/>
            <person name="Pisabarro A.G."/>
            <person name="Walton J.D."/>
            <person name="Blanchette R.A."/>
            <person name="Henrissat B."/>
            <person name="Martin F."/>
            <person name="Cullen D."/>
            <person name="Hibbett D.S."/>
            <person name="Grigoriev I.V."/>
        </authorList>
    </citation>
    <scope>NUCLEOTIDE SEQUENCE [LARGE SCALE GENOMIC DNA]</scope>
    <source>
        <strain evidence="3">CBS 339.88</strain>
    </source>
</reference>
<proteinExistence type="predicted"/>
<dbReference type="Proteomes" id="UP000027222">
    <property type="component" value="Unassembled WGS sequence"/>
</dbReference>
<feature type="compositionally biased region" description="Polar residues" evidence="1">
    <location>
        <begin position="24"/>
        <end position="34"/>
    </location>
</feature>
<feature type="region of interest" description="Disordered" evidence="1">
    <location>
        <begin position="1"/>
        <end position="61"/>
    </location>
</feature>
<organism evidence="2 3">
    <name type="scientific">Galerina marginata (strain CBS 339.88)</name>
    <dbReference type="NCBI Taxonomy" id="685588"/>
    <lineage>
        <taxon>Eukaryota</taxon>
        <taxon>Fungi</taxon>
        <taxon>Dikarya</taxon>
        <taxon>Basidiomycota</taxon>
        <taxon>Agaricomycotina</taxon>
        <taxon>Agaricomycetes</taxon>
        <taxon>Agaricomycetidae</taxon>
        <taxon>Agaricales</taxon>
        <taxon>Agaricineae</taxon>
        <taxon>Strophariaceae</taxon>
        <taxon>Galerina</taxon>
    </lineage>
</organism>
<dbReference type="EMBL" id="KL142368">
    <property type="protein sequence ID" value="KDR83765.1"/>
    <property type="molecule type" value="Genomic_DNA"/>
</dbReference>